<accession>A0A1E7ERS7</accession>
<keyword evidence="3" id="KW-1185">Reference proteome</keyword>
<organism evidence="2 3">
    <name type="scientific">Fragilariopsis cylindrus CCMP1102</name>
    <dbReference type="NCBI Taxonomy" id="635003"/>
    <lineage>
        <taxon>Eukaryota</taxon>
        <taxon>Sar</taxon>
        <taxon>Stramenopiles</taxon>
        <taxon>Ochrophyta</taxon>
        <taxon>Bacillariophyta</taxon>
        <taxon>Bacillariophyceae</taxon>
        <taxon>Bacillariophycidae</taxon>
        <taxon>Bacillariales</taxon>
        <taxon>Bacillariaceae</taxon>
        <taxon>Fragilariopsis</taxon>
    </lineage>
</organism>
<dbReference type="AlphaFoldDB" id="A0A1E7ERS7"/>
<dbReference type="Proteomes" id="UP000095751">
    <property type="component" value="Unassembled WGS sequence"/>
</dbReference>
<gene>
    <name evidence="2" type="ORF">FRACYDRAFT_220977</name>
</gene>
<feature type="region of interest" description="Disordered" evidence="1">
    <location>
        <begin position="125"/>
        <end position="147"/>
    </location>
</feature>
<dbReference type="KEGG" id="fcy:FRACYDRAFT_220977"/>
<proteinExistence type="predicted"/>
<evidence type="ECO:0000256" key="1">
    <source>
        <dbReference type="SAM" id="MobiDB-lite"/>
    </source>
</evidence>
<name>A0A1E7ERS7_9STRA</name>
<protein>
    <submittedName>
        <fullName evidence="2">Uncharacterized protein</fullName>
    </submittedName>
</protein>
<sequence length="164" mass="18537">MSAFNNDPHFIAFFGFGAILFQEILRRTFHASQIHQIETTIKDDGSTDSDTTKQTNATGYTADEDYQYEIQSFADAKLALAKFEQQLMVEVPKYHSSRNIASTNHTPYYAFHTSQIHQVETTIKDDGSIDSDTTKQTNATGYTEGPNYYSSRNIASTNHTYYAC</sequence>
<dbReference type="EMBL" id="KV784380">
    <property type="protein sequence ID" value="OEU08494.1"/>
    <property type="molecule type" value="Genomic_DNA"/>
</dbReference>
<evidence type="ECO:0000313" key="3">
    <source>
        <dbReference type="Proteomes" id="UP000095751"/>
    </source>
</evidence>
<feature type="compositionally biased region" description="Polar residues" evidence="1">
    <location>
        <begin position="130"/>
        <end position="141"/>
    </location>
</feature>
<dbReference type="InParanoid" id="A0A1E7ERS7"/>
<reference evidence="2 3" key="1">
    <citation type="submission" date="2016-09" db="EMBL/GenBank/DDBJ databases">
        <title>Extensive genetic diversity and differential bi-allelic expression allows diatom success in the polar Southern Ocean.</title>
        <authorList>
            <consortium name="DOE Joint Genome Institute"/>
            <person name="Mock T."/>
            <person name="Otillar R.P."/>
            <person name="Strauss J."/>
            <person name="Dupont C."/>
            <person name="Frickenhaus S."/>
            <person name="Maumus F."/>
            <person name="Mcmullan M."/>
            <person name="Sanges R."/>
            <person name="Schmutz J."/>
            <person name="Toseland A."/>
            <person name="Valas R."/>
            <person name="Veluchamy A."/>
            <person name="Ward B.J."/>
            <person name="Allen A."/>
            <person name="Barry K."/>
            <person name="Falciatore A."/>
            <person name="Ferrante M."/>
            <person name="Fortunato A.E."/>
            <person name="Gloeckner G."/>
            <person name="Gruber A."/>
            <person name="Hipkin R."/>
            <person name="Janech M."/>
            <person name="Kroth P."/>
            <person name="Leese F."/>
            <person name="Lindquist E."/>
            <person name="Lyon B.R."/>
            <person name="Martin J."/>
            <person name="Mayer C."/>
            <person name="Parker M."/>
            <person name="Quesneville H."/>
            <person name="Raymond J."/>
            <person name="Uhlig C."/>
            <person name="Valentin K.U."/>
            <person name="Worden A.Z."/>
            <person name="Armbrust E.V."/>
            <person name="Bowler C."/>
            <person name="Green B."/>
            <person name="Moulton V."/>
            <person name="Van Oosterhout C."/>
            <person name="Grigoriev I."/>
        </authorList>
    </citation>
    <scope>NUCLEOTIDE SEQUENCE [LARGE SCALE GENOMIC DNA]</scope>
    <source>
        <strain evidence="2 3">CCMP1102</strain>
    </source>
</reference>
<evidence type="ECO:0000313" key="2">
    <source>
        <dbReference type="EMBL" id="OEU08494.1"/>
    </source>
</evidence>